<dbReference type="PRINTS" id="PR01651">
    <property type="entry name" value="SECGEXPORT"/>
</dbReference>
<dbReference type="NCBIfam" id="TIGR00810">
    <property type="entry name" value="secG"/>
    <property type="match status" value="1"/>
</dbReference>
<dbReference type="GO" id="GO:0005886">
    <property type="term" value="C:plasma membrane"/>
    <property type="evidence" value="ECO:0007669"/>
    <property type="project" value="UniProtKB-SubCell"/>
</dbReference>
<evidence type="ECO:0000256" key="7">
    <source>
        <dbReference type="ARBA" id="ARBA00022989"/>
    </source>
</evidence>
<keyword evidence="7 10" id="KW-1133">Transmembrane helix</keyword>
<accession>A0A1F5H3V0</accession>
<dbReference type="AlphaFoldDB" id="A0A1F5H3V0"/>
<organism evidence="11 12">
    <name type="scientific">Candidatus Curtissbacteria bacterium RIFCSPLOWO2_01_FULL_38_11b</name>
    <dbReference type="NCBI Taxonomy" id="1797725"/>
    <lineage>
        <taxon>Bacteria</taxon>
        <taxon>Candidatus Curtissiibacteriota</taxon>
    </lineage>
</organism>
<evidence type="ECO:0000256" key="9">
    <source>
        <dbReference type="ARBA" id="ARBA00023136"/>
    </source>
</evidence>
<dbReference type="PANTHER" id="PTHR34182:SF1">
    <property type="entry name" value="PROTEIN-EXPORT MEMBRANE PROTEIN SECG"/>
    <property type="match status" value="1"/>
</dbReference>
<comment type="subcellular location">
    <subcellularLocation>
        <location evidence="1 10">Cell membrane</location>
        <topology evidence="1 10">Multi-pass membrane protein</topology>
    </subcellularLocation>
</comment>
<feature type="transmembrane region" description="Helical" evidence="10">
    <location>
        <begin position="50"/>
        <end position="70"/>
    </location>
</feature>
<evidence type="ECO:0000256" key="10">
    <source>
        <dbReference type="RuleBase" id="RU365087"/>
    </source>
</evidence>
<dbReference type="STRING" id="1797725.A3A49_00180"/>
<evidence type="ECO:0000256" key="1">
    <source>
        <dbReference type="ARBA" id="ARBA00004651"/>
    </source>
</evidence>
<keyword evidence="9 10" id="KW-0472">Membrane</keyword>
<protein>
    <recommendedName>
        <fullName evidence="10">Protein-export membrane protein SecG</fullName>
    </recommendedName>
</protein>
<dbReference type="EMBL" id="MFBO01000005">
    <property type="protein sequence ID" value="OGD98768.1"/>
    <property type="molecule type" value="Genomic_DNA"/>
</dbReference>
<evidence type="ECO:0000256" key="3">
    <source>
        <dbReference type="ARBA" id="ARBA00022448"/>
    </source>
</evidence>
<proteinExistence type="inferred from homology"/>
<evidence type="ECO:0000256" key="6">
    <source>
        <dbReference type="ARBA" id="ARBA00022927"/>
    </source>
</evidence>
<comment type="caution">
    <text evidence="10">Lacks conserved residue(s) required for the propagation of feature annotation.</text>
</comment>
<dbReference type="GO" id="GO:0043952">
    <property type="term" value="P:protein transport by the Sec complex"/>
    <property type="evidence" value="ECO:0007669"/>
    <property type="project" value="TreeGrafter"/>
</dbReference>
<keyword evidence="3 10" id="KW-0813">Transport</keyword>
<dbReference type="Pfam" id="PF03840">
    <property type="entry name" value="SecG"/>
    <property type="match status" value="1"/>
</dbReference>
<evidence type="ECO:0000256" key="4">
    <source>
        <dbReference type="ARBA" id="ARBA00022475"/>
    </source>
</evidence>
<sequence>MKSFLLIIQLIVSVSLVILILMQSRSGGLGTAFGSSTTIYRSRRGVEKLFTYFTIILAILFFFLSIILLLI</sequence>
<keyword evidence="4 10" id="KW-1003">Cell membrane</keyword>
<reference evidence="11 12" key="1">
    <citation type="journal article" date="2016" name="Nat. Commun.">
        <title>Thousands of microbial genomes shed light on interconnected biogeochemical processes in an aquifer system.</title>
        <authorList>
            <person name="Anantharaman K."/>
            <person name="Brown C.T."/>
            <person name="Hug L.A."/>
            <person name="Sharon I."/>
            <person name="Castelle C.J."/>
            <person name="Probst A.J."/>
            <person name="Thomas B.C."/>
            <person name="Singh A."/>
            <person name="Wilkins M.J."/>
            <person name="Karaoz U."/>
            <person name="Brodie E.L."/>
            <person name="Williams K.H."/>
            <person name="Hubbard S.S."/>
            <person name="Banfield J.F."/>
        </authorList>
    </citation>
    <scope>NUCLEOTIDE SEQUENCE [LARGE SCALE GENOMIC DNA]</scope>
</reference>
<evidence type="ECO:0000256" key="5">
    <source>
        <dbReference type="ARBA" id="ARBA00022692"/>
    </source>
</evidence>
<comment type="similarity">
    <text evidence="2 10">Belongs to the SecG family.</text>
</comment>
<dbReference type="Proteomes" id="UP000176740">
    <property type="component" value="Unassembled WGS sequence"/>
</dbReference>
<evidence type="ECO:0000256" key="8">
    <source>
        <dbReference type="ARBA" id="ARBA00023010"/>
    </source>
</evidence>
<dbReference type="GO" id="GO:0009306">
    <property type="term" value="P:protein secretion"/>
    <property type="evidence" value="ECO:0007669"/>
    <property type="project" value="UniProtKB-UniRule"/>
</dbReference>
<dbReference type="InterPro" id="IPR004692">
    <property type="entry name" value="SecG"/>
</dbReference>
<evidence type="ECO:0000313" key="11">
    <source>
        <dbReference type="EMBL" id="OGD98768.1"/>
    </source>
</evidence>
<name>A0A1F5H3V0_9BACT</name>
<dbReference type="PANTHER" id="PTHR34182">
    <property type="entry name" value="PROTEIN-EXPORT MEMBRANE PROTEIN SECG"/>
    <property type="match status" value="1"/>
</dbReference>
<evidence type="ECO:0000256" key="2">
    <source>
        <dbReference type="ARBA" id="ARBA00008445"/>
    </source>
</evidence>
<evidence type="ECO:0000313" key="12">
    <source>
        <dbReference type="Proteomes" id="UP000176740"/>
    </source>
</evidence>
<dbReference type="GO" id="GO:0015450">
    <property type="term" value="F:protein-transporting ATPase activity"/>
    <property type="evidence" value="ECO:0007669"/>
    <property type="project" value="UniProtKB-UniRule"/>
</dbReference>
<keyword evidence="6 10" id="KW-0653">Protein transport</keyword>
<keyword evidence="5 10" id="KW-0812">Transmembrane</keyword>
<gene>
    <name evidence="11" type="ORF">A3A49_00180</name>
</gene>
<comment type="caution">
    <text evidence="11">The sequence shown here is derived from an EMBL/GenBank/DDBJ whole genome shotgun (WGS) entry which is preliminary data.</text>
</comment>
<comment type="function">
    <text evidence="10">Involved in protein export. Participates in an early event of protein translocation.</text>
</comment>
<dbReference type="GO" id="GO:0065002">
    <property type="term" value="P:intracellular protein transmembrane transport"/>
    <property type="evidence" value="ECO:0007669"/>
    <property type="project" value="TreeGrafter"/>
</dbReference>
<keyword evidence="8 10" id="KW-0811">Translocation</keyword>